<dbReference type="GO" id="GO:0005737">
    <property type="term" value="C:cytoplasm"/>
    <property type="evidence" value="ECO:0007669"/>
    <property type="project" value="TreeGrafter"/>
</dbReference>
<dbReference type="Pfam" id="PF12026">
    <property type="entry name" value="CAS_C"/>
    <property type="match status" value="1"/>
</dbReference>
<dbReference type="PANTHER" id="PTHR10654">
    <property type="entry name" value="CAS SCAFFOLDING PROTEIN"/>
    <property type="match status" value="1"/>
</dbReference>
<feature type="domain" description="SH3" evidence="7">
    <location>
        <begin position="1"/>
        <end position="64"/>
    </location>
</feature>
<evidence type="ECO:0000256" key="2">
    <source>
        <dbReference type="ARBA" id="ARBA00022443"/>
    </source>
</evidence>
<feature type="compositionally biased region" description="Polar residues" evidence="6">
    <location>
        <begin position="133"/>
        <end position="147"/>
    </location>
</feature>
<reference evidence="8 9" key="1">
    <citation type="journal article" date="2018" name="Sci. Rep.">
        <title>Genomic signatures of local adaptation to the degree of environmental predictability in rotifers.</title>
        <authorList>
            <person name="Franch-Gras L."/>
            <person name="Hahn C."/>
            <person name="Garcia-Roger E.M."/>
            <person name="Carmona M.J."/>
            <person name="Serra M."/>
            <person name="Gomez A."/>
        </authorList>
    </citation>
    <scope>NUCLEOTIDE SEQUENCE [LARGE SCALE GENOMIC DNA]</scope>
    <source>
        <strain evidence="8">HYR1</strain>
    </source>
</reference>
<name>A0A3M7SI67_BRAPC</name>
<dbReference type="PROSITE" id="PS50002">
    <property type="entry name" value="SH3"/>
    <property type="match status" value="1"/>
</dbReference>
<evidence type="ECO:0000256" key="5">
    <source>
        <dbReference type="PROSITE-ProRule" id="PRU00192"/>
    </source>
</evidence>
<dbReference type="GO" id="GO:0005886">
    <property type="term" value="C:plasma membrane"/>
    <property type="evidence" value="ECO:0007669"/>
    <property type="project" value="TreeGrafter"/>
</dbReference>
<dbReference type="STRING" id="10195.A0A3M7SI67"/>
<dbReference type="EMBL" id="REGN01001322">
    <property type="protein sequence ID" value="RNA35473.1"/>
    <property type="molecule type" value="Genomic_DNA"/>
</dbReference>
<dbReference type="GO" id="GO:0007169">
    <property type="term" value="P:cell surface receptor protein tyrosine kinase signaling pathway"/>
    <property type="evidence" value="ECO:0007669"/>
    <property type="project" value="TreeGrafter"/>
</dbReference>
<dbReference type="Gene3D" id="1.20.120.230">
    <property type="entry name" value="Alpha-catenin/vinculin-like"/>
    <property type="match status" value="1"/>
</dbReference>
<dbReference type="InterPro" id="IPR001452">
    <property type="entry name" value="SH3_domain"/>
</dbReference>
<evidence type="ECO:0000313" key="9">
    <source>
        <dbReference type="Proteomes" id="UP000276133"/>
    </source>
</evidence>
<dbReference type="SUPFAM" id="SSF50044">
    <property type="entry name" value="SH3-domain"/>
    <property type="match status" value="1"/>
</dbReference>
<dbReference type="Gene3D" id="2.30.30.40">
    <property type="entry name" value="SH3 Domains"/>
    <property type="match status" value="1"/>
</dbReference>
<dbReference type="InterPro" id="IPR037362">
    <property type="entry name" value="CAS_fam"/>
</dbReference>
<accession>A0A3M7SI67</accession>
<keyword evidence="3" id="KW-0597">Phosphoprotein</keyword>
<dbReference type="GO" id="GO:0016477">
    <property type="term" value="P:cell migration"/>
    <property type="evidence" value="ECO:0007669"/>
    <property type="project" value="TreeGrafter"/>
</dbReference>
<dbReference type="GO" id="GO:0007155">
    <property type="term" value="P:cell adhesion"/>
    <property type="evidence" value="ECO:0007669"/>
    <property type="project" value="UniProtKB-KW"/>
</dbReference>
<dbReference type="InterPro" id="IPR036028">
    <property type="entry name" value="SH3-like_dom_sf"/>
</dbReference>
<dbReference type="PANTHER" id="PTHR10654:SF18">
    <property type="entry name" value="IP17195P"/>
    <property type="match status" value="1"/>
</dbReference>
<keyword evidence="4" id="KW-0130">Cell adhesion</keyword>
<dbReference type="Pfam" id="PF00018">
    <property type="entry name" value="SH3_1"/>
    <property type="match status" value="1"/>
</dbReference>
<evidence type="ECO:0000259" key="7">
    <source>
        <dbReference type="PROSITE" id="PS50002"/>
    </source>
</evidence>
<feature type="region of interest" description="Disordered" evidence="6">
    <location>
        <begin position="133"/>
        <end position="176"/>
    </location>
</feature>
<dbReference type="AlphaFoldDB" id="A0A3M7SI67"/>
<comment type="caution">
    <text evidence="8">The sequence shown here is derived from an EMBL/GenBank/DDBJ whole genome shotgun (WGS) entry which is preliminary data.</text>
</comment>
<evidence type="ECO:0000256" key="4">
    <source>
        <dbReference type="ARBA" id="ARBA00022889"/>
    </source>
</evidence>
<protein>
    <submittedName>
        <fullName evidence="8">Breast cancer anti-estrogen resistance 1 isoform X2</fullName>
    </submittedName>
</protein>
<organism evidence="8 9">
    <name type="scientific">Brachionus plicatilis</name>
    <name type="common">Marine rotifer</name>
    <name type="synonym">Brachionus muelleri</name>
    <dbReference type="NCBI Taxonomy" id="10195"/>
    <lineage>
        <taxon>Eukaryota</taxon>
        <taxon>Metazoa</taxon>
        <taxon>Spiralia</taxon>
        <taxon>Gnathifera</taxon>
        <taxon>Rotifera</taxon>
        <taxon>Eurotatoria</taxon>
        <taxon>Monogononta</taxon>
        <taxon>Pseudotrocha</taxon>
        <taxon>Ploima</taxon>
        <taxon>Brachionidae</taxon>
        <taxon>Brachionus</taxon>
    </lineage>
</organism>
<gene>
    <name evidence="8" type="ORF">BpHYR1_013031</name>
</gene>
<sequence>MNRYAIALYDNESESDEELSFCRNDLFQVLEIDFMAMQGWWLCKLIKTNKTGLAPGNRLKITNDEKFIFKIISLQLNKSNLISKNSSNSISSASTSNSQSSLDQHVFKEKDGTLTRPEINKITLPAKIKTNPKNLSFNTSTGSSDCSSQKKSDEDDYDYDIPANNRPTSRLIKELDESRKSISPTIDSGISTSSLISLNSEHLISLVETASRCSINQRISDYSNYDEPKTRHDLKLDFDEKIDRICHLITNMENFSSNQILINDNSKCLKPILSEFINNNLKLIKQEYACFHPDLNTFNNLKKLIDQIEEFNGFIEKMDTEDPKNEIVSFKKNLNELKDLINEEKIFFFDRETSPNQIQHENDANFDSKEDQFYNEDDYCEIDELEEEKCMKLKRENLDKLVEKVSNTSALCMTLKRNDEKIKREIKLATSLNECEVSRLNMSDQMLLKFYLKHVEENFSDLKVIYEALREKIHKQMALEVELANKLALNGHKLIFICDTLQQNLHNEVLKINLYHLSSNMCSSLKNYVIKIKSFDHKVTDVQLQMLQESMKNVYVSAESFNKQILKSFYSY</sequence>
<dbReference type="SMART" id="SM00326">
    <property type="entry name" value="SH3"/>
    <property type="match status" value="1"/>
</dbReference>
<keyword evidence="2 5" id="KW-0728">SH3 domain</keyword>
<keyword evidence="9" id="KW-1185">Reference proteome</keyword>
<comment type="similarity">
    <text evidence="1">Belongs to the CAS family.</text>
</comment>
<dbReference type="InterPro" id="IPR021901">
    <property type="entry name" value="CAS_C"/>
</dbReference>
<proteinExistence type="inferred from homology"/>
<evidence type="ECO:0000256" key="3">
    <source>
        <dbReference type="ARBA" id="ARBA00022553"/>
    </source>
</evidence>
<evidence type="ECO:0000256" key="6">
    <source>
        <dbReference type="SAM" id="MobiDB-lite"/>
    </source>
</evidence>
<evidence type="ECO:0000313" key="8">
    <source>
        <dbReference type="EMBL" id="RNA35473.1"/>
    </source>
</evidence>
<evidence type="ECO:0000256" key="1">
    <source>
        <dbReference type="ARBA" id="ARBA00007848"/>
    </source>
</evidence>
<dbReference type="Proteomes" id="UP000276133">
    <property type="component" value="Unassembled WGS sequence"/>
</dbReference>
<dbReference type="OrthoDB" id="5983572at2759"/>